<dbReference type="EMBL" id="OX395128">
    <property type="protein sequence ID" value="CAI5771460.1"/>
    <property type="molecule type" value="Genomic_DNA"/>
</dbReference>
<accession>A0AA35P3E9</accession>
<sequence>MFAHNSTDLQSTRNLRMLCNAIVPRVLATLYVVPIIIKGLESVFIIISVAKGSAQDDEPQNPRQCFKTNGICFPLGCPNNSKKIGRCIHNYSCCQRREE</sequence>
<dbReference type="SUPFAM" id="SSF57392">
    <property type="entry name" value="Defensin-like"/>
    <property type="match status" value="1"/>
</dbReference>
<dbReference type="GO" id="GO:0005576">
    <property type="term" value="C:extracellular region"/>
    <property type="evidence" value="ECO:0007669"/>
    <property type="project" value="InterPro"/>
</dbReference>
<dbReference type="InterPro" id="IPR001855">
    <property type="entry name" value="Defensin_beta-like"/>
</dbReference>
<dbReference type="GO" id="GO:0006952">
    <property type="term" value="P:defense response"/>
    <property type="evidence" value="ECO:0007669"/>
    <property type="project" value="InterPro"/>
</dbReference>
<dbReference type="AlphaFoldDB" id="A0AA35P3E9"/>
<evidence type="ECO:0000313" key="3">
    <source>
        <dbReference type="Proteomes" id="UP001178461"/>
    </source>
</evidence>
<keyword evidence="3" id="KW-1185">Reference proteome</keyword>
<protein>
    <submittedName>
        <fullName evidence="2">---NA</fullName>
    </submittedName>
</protein>
<organism evidence="2 3">
    <name type="scientific">Podarcis lilfordi</name>
    <name type="common">Lilford's wall lizard</name>
    <dbReference type="NCBI Taxonomy" id="74358"/>
    <lineage>
        <taxon>Eukaryota</taxon>
        <taxon>Metazoa</taxon>
        <taxon>Chordata</taxon>
        <taxon>Craniata</taxon>
        <taxon>Vertebrata</taxon>
        <taxon>Euteleostomi</taxon>
        <taxon>Lepidosauria</taxon>
        <taxon>Squamata</taxon>
        <taxon>Bifurcata</taxon>
        <taxon>Unidentata</taxon>
        <taxon>Episquamata</taxon>
        <taxon>Laterata</taxon>
        <taxon>Lacertibaenia</taxon>
        <taxon>Lacertidae</taxon>
        <taxon>Podarcis</taxon>
    </lineage>
</organism>
<reference evidence="2" key="1">
    <citation type="submission" date="2022-12" db="EMBL/GenBank/DDBJ databases">
        <authorList>
            <person name="Alioto T."/>
            <person name="Alioto T."/>
            <person name="Gomez Garrido J."/>
        </authorList>
    </citation>
    <scope>NUCLEOTIDE SEQUENCE</scope>
</reference>
<evidence type="ECO:0000259" key="1">
    <source>
        <dbReference type="Pfam" id="PF00711"/>
    </source>
</evidence>
<feature type="domain" description="Beta-defensin-like" evidence="1">
    <location>
        <begin position="61"/>
        <end position="95"/>
    </location>
</feature>
<dbReference type="Pfam" id="PF00711">
    <property type="entry name" value="Defensin_beta"/>
    <property type="match status" value="1"/>
</dbReference>
<name>A0AA35P3E9_9SAUR</name>
<gene>
    <name evidence="2" type="ORF">PODLI_1B023276</name>
</gene>
<dbReference type="Proteomes" id="UP001178461">
    <property type="component" value="Chromosome 3"/>
</dbReference>
<proteinExistence type="predicted"/>
<evidence type="ECO:0000313" key="2">
    <source>
        <dbReference type="EMBL" id="CAI5771460.1"/>
    </source>
</evidence>
<dbReference type="Gene3D" id="3.10.360.10">
    <property type="entry name" value="Antimicrobial Peptide, Beta-defensin 2, Chain A"/>
    <property type="match status" value="1"/>
</dbReference>